<sequence>MQKYLLTILLRDSLKDEERKELLSSVAKDFDNLIKEDLWGQRSLSYPIKRQDKAFYAHFEFEQEPSKVPGIDKKLKLNEDILRYLLVKAPSISKLKTNKTETKKEEKMEEKKVELDESAEHTTQAV</sequence>
<dbReference type="EMBL" id="LBSA01000022">
    <property type="protein sequence ID" value="KKQ08559.1"/>
    <property type="molecule type" value="Genomic_DNA"/>
</dbReference>
<proteinExistence type="inferred from homology"/>
<dbReference type="InterPro" id="IPR000529">
    <property type="entry name" value="Ribosomal_bS6"/>
</dbReference>
<dbReference type="AlphaFoldDB" id="A0A0G0H8Y4"/>
<feature type="region of interest" description="Disordered" evidence="4">
    <location>
        <begin position="96"/>
        <end position="126"/>
    </location>
</feature>
<evidence type="ECO:0000313" key="5">
    <source>
        <dbReference type="EMBL" id="KKQ08559.1"/>
    </source>
</evidence>
<dbReference type="GO" id="GO:0003735">
    <property type="term" value="F:structural constituent of ribosome"/>
    <property type="evidence" value="ECO:0007669"/>
    <property type="project" value="InterPro"/>
</dbReference>
<evidence type="ECO:0000313" key="6">
    <source>
        <dbReference type="Proteomes" id="UP000034492"/>
    </source>
</evidence>
<keyword evidence="3" id="KW-0687">Ribonucleoprotein</keyword>
<dbReference type="GO" id="GO:0019843">
    <property type="term" value="F:rRNA binding"/>
    <property type="evidence" value="ECO:0007669"/>
    <property type="project" value="UniProtKB-UniRule"/>
</dbReference>
<feature type="compositionally biased region" description="Basic and acidic residues" evidence="4">
    <location>
        <begin position="98"/>
        <end position="120"/>
    </location>
</feature>
<dbReference type="NCBIfam" id="TIGR00166">
    <property type="entry name" value="S6"/>
    <property type="match status" value="1"/>
</dbReference>
<comment type="similarity">
    <text evidence="1 3">Belongs to the bacterial ribosomal protein bS6 family.</text>
</comment>
<dbReference type="InterPro" id="IPR020814">
    <property type="entry name" value="Ribosomal_S6_plastid/chlpt"/>
</dbReference>
<evidence type="ECO:0000256" key="3">
    <source>
        <dbReference type="HAMAP-Rule" id="MF_00360"/>
    </source>
</evidence>
<reference evidence="5 6" key="1">
    <citation type="journal article" date="2015" name="Nature">
        <title>rRNA introns, odd ribosomes, and small enigmatic genomes across a large radiation of phyla.</title>
        <authorList>
            <person name="Brown C.T."/>
            <person name="Hug L.A."/>
            <person name="Thomas B.C."/>
            <person name="Sharon I."/>
            <person name="Castelle C.J."/>
            <person name="Singh A."/>
            <person name="Wilkins M.J."/>
            <person name="Williams K.H."/>
            <person name="Banfield J.F."/>
        </authorList>
    </citation>
    <scope>NUCLEOTIDE SEQUENCE [LARGE SCALE GENOMIC DNA]</scope>
</reference>
<dbReference type="SUPFAM" id="SSF54995">
    <property type="entry name" value="Ribosomal protein S6"/>
    <property type="match status" value="1"/>
</dbReference>
<evidence type="ECO:0000256" key="1">
    <source>
        <dbReference type="ARBA" id="ARBA00009512"/>
    </source>
</evidence>
<comment type="function">
    <text evidence="3">Binds together with bS18 to 16S ribosomal RNA.</text>
</comment>
<dbReference type="Proteomes" id="UP000034492">
    <property type="component" value="Unassembled WGS sequence"/>
</dbReference>
<dbReference type="GO" id="GO:0006412">
    <property type="term" value="P:translation"/>
    <property type="evidence" value="ECO:0007669"/>
    <property type="project" value="UniProtKB-UniRule"/>
</dbReference>
<keyword evidence="3" id="KW-0699">rRNA-binding</keyword>
<dbReference type="GO" id="GO:0005840">
    <property type="term" value="C:ribosome"/>
    <property type="evidence" value="ECO:0007669"/>
    <property type="project" value="UniProtKB-KW"/>
</dbReference>
<dbReference type="HAMAP" id="MF_00360">
    <property type="entry name" value="Ribosomal_bS6"/>
    <property type="match status" value="1"/>
</dbReference>
<evidence type="ECO:0000256" key="4">
    <source>
        <dbReference type="SAM" id="MobiDB-lite"/>
    </source>
</evidence>
<dbReference type="Pfam" id="PF01250">
    <property type="entry name" value="Ribosomal_S6"/>
    <property type="match status" value="1"/>
</dbReference>
<comment type="caution">
    <text evidence="5">The sequence shown here is derived from an EMBL/GenBank/DDBJ whole genome shotgun (WGS) entry which is preliminary data.</text>
</comment>
<name>A0A0G0H8Y4_9BACT</name>
<keyword evidence="3 5" id="KW-0689">Ribosomal protein</keyword>
<dbReference type="CDD" id="cd00473">
    <property type="entry name" value="bS6"/>
    <property type="match status" value="1"/>
</dbReference>
<dbReference type="InterPro" id="IPR014717">
    <property type="entry name" value="Transl_elong_EF1B/ribsomal_bS6"/>
</dbReference>
<accession>A0A0G0H8Y4</accession>
<evidence type="ECO:0000256" key="2">
    <source>
        <dbReference type="ARBA" id="ARBA00035294"/>
    </source>
</evidence>
<dbReference type="Gene3D" id="3.30.70.60">
    <property type="match status" value="1"/>
</dbReference>
<keyword evidence="3" id="KW-0694">RNA-binding</keyword>
<dbReference type="InterPro" id="IPR035980">
    <property type="entry name" value="Ribosomal_bS6_sf"/>
</dbReference>
<gene>
    <name evidence="3" type="primary">rpsF</name>
    <name evidence="5" type="ORF">US19_C0022G0020</name>
</gene>
<protein>
    <recommendedName>
        <fullName evidence="2 3">Small ribosomal subunit protein bS6</fullName>
    </recommendedName>
</protein>
<dbReference type="GO" id="GO:1990904">
    <property type="term" value="C:ribonucleoprotein complex"/>
    <property type="evidence" value="ECO:0007669"/>
    <property type="project" value="UniProtKB-KW"/>
</dbReference>
<organism evidence="5 6">
    <name type="scientific">Candidatus Daviesbacteria bacterium GW2011_GWB1_36_5</name>
    <dbReference type="NCBI Taxonomy" id="1618426"/>
    <lineage>
        <taxon>Bacteria</taxon>
        <taxon>Candidatus Daviesiibacteriota</taxon>
    </lineage>
</organism>